<comment type="caution">
    <text evidence="1">The sequence shown here is derived from an EMBL/GenBank/DDBJ whole genome shotgun (WGS) entry which is preliminary data.</text>
</comment>
<evidence type="ECO:0000313" key="2">
    <source>
        <dbReference type="Proteomes" id="UP000824533"/>
    </source>
</evidence>
<proteinExistence type="predicted"/>
<reference evidence="1 2" key="1">
    <citation type="journal article" date="2021" name="Front. Genet.">
        <title>Chromosome-Level Genome Assembly Reveals Significant Gene Expansion in the Toll and IMD Signaling Pathways of Dendrolimus kikuchii.</title>
        <authorList>
            <person name="Zhou J."/>
            <person name="Wu P."/>
            <person name="Xiong Z."/>
            <person name="Liu N."/>
            <person name="Zhao N."/>
            <person name="Ji M."/>
            <person name="Qiu Y."/>
            <person name="Yang B."/>
        </authorList>
    </citation>
    <scope>NUCLEOTIDE SEQUENCE [LARGE SCALE GENOMIC DNA]</scope>
    <source>
        <strain evidence="1">Ann1</strain>
    </source>
</reference>
<name>A0ACC1CZW2_9NEOP</name>
<accession>A0ACC1CZW2</accession>
<organism evidence="1 2">
    <name type="scientific">Dendrolimus kikuchii</name>
    <dbReference type="NCBI Taxonomy" id="765133"/>
    <lineage>
        <taxon>Eukaryota</taxon>
        <taxon>Metazoa</taxon>
        <taxon>Ecdysozoa</taxon>
        <taxon>Arthropoda</taxon>
        <taxon>Hexapoda</taxon>
        <taxon>Insecta</taxon>
        <taxon>Pterygota</taxon>
        <taxon>Neoptera</taxon>
        <taxon>Endopterygota</taxon>
        <taxon>Lepidoptera</taxon>
        <taxon>Glossata</taxon>
        <taxon>Ditrysia</taxon>
        <taxon>Bombycoidea</taxon>
        <taxon>Lasiocampidae</taxon>
        <taxon>Dendrolimus</taxon>
    </lineage>
</organism>
<protein>
    <submittedName>
        <fullName evidence="1">Uncharacterized protein</fullName>
    </submittedName>
</protein>
<sequence>MTKKFYYNLIVITSLLNVIVTQKPTTVTVTSLSEYATLNFTQIATKCGHKSEEHKIITSDGYILKTFRIIGDTAKPVLLNHGIFDTADGFIIRGNKSLAITLANEGYDVWLMNVRGNRYSREHLTLNPNNNRSFWEYSVHEFGFYDLPANIDYILQTTRQRKLSLIGFSQGTASTFVLGATRPEYNSKIKIFIALAPICHLQSTEGILKTLIESTPFIGSMFDILHIDEVMGYNSTSKTFLNIICKQLMISYDICFNAGLAQLIGEDPEETEKEFSSVIIGHFPAGTSRKTLVHFGQIGYNKRFAAYDYGILKNIEVYRSISSPEYDLNNVSMPTVLVVGRNDRISTLKDVELLKSKLKCVKSEFIVESEKFNHLDHIWARSSYKLSYPLILSQLTKNYD</sequence>
<dbReference type="Proteomes" id="UP000824533">
    <property type="component" value="Linkage Group LG13"/>
</dbReference>
<dbReference type="EMBL" id="CM034399">
    <property type="protein sequence ID" value="KAJ0176863.1"/>
    <property type="molecule type" value="Genomic_DNA"/>
</dbReference>
<evidence type="ECO:0000313" key="1">
    <source>
        <dbReference type="EMBL" id="KAJ0176863.1"/>
    </source>
</evidence>
<keyword evidence="2" id="KW-1185">Reference proteome</keyword>
<gene>
    <name evidence="1" type="ORF">K1T71_008042</name>
</gene>